<evidence type="ECO:0000256" key="1">
    <source>
        <dbReference type="SAM" id="MobiDB-lite"/>
    </source>
</evidence>
<sequence>MNWDPIKTLITTSFTQADKFFIDPDRLLSLARFLPQPKGQAQSGGRGGMSGSIRSGR</sequence>
<dbReference type="Proteomes" id="UP000029120">
    <property type="component" value="Chromosome 8"/>
</dbReference>
<dbReference type="OrthoDB" id="2187159at2759"/>
<dbReference type="AlphaFoldDB" id="A0A087G855"/>
<proteinExistence type="predicted"/>
<feature type="region of interest" description="Disordered" evidence="1">
    <location>
        <begin position="34"/>
        <end position="57"/>
    </location>
</feature>
<reference evidence="3" key="1">
    <citation type="journal article" date="2015" name="Nat. Plants">
        <title>Genome expansion of Arabis alpina linked with retrotransposition and reduced symmetric DNA methylation.</title>
        <authorList>
            <person name="Willing E.M."/>
            <person name="Rawat V."/>
            <person name="Mandakova T."/>
            <person name="Maumus F."/>
            <person name="James G.V."/>
            <person name="Nordstroem K.J."/>
            <person name="Becker C."/>
            <person name="Warthmann N."/>
            <person name="Chica C."/>
            <person name="Szarzynska B."/>
            <person name="Zytnicki M."/>
            <person name="Albani M.C."/>
            <person name="Kiefer C."/>
            <person name="Bergonzi S."/>
            <person name="Castaings L."/>
            <person name="Mateos J.L."/>
            <person name="Berns M.C."/>
            <person name="Bujdoso N."/>
            <person name="Piofczyk T."/>
            <person name="de Lorenzo L."/>
            <person name="Barrero-Sicilia C."/>
            <person name="Mateos I."/>
            <person name="Piednoel M."/>
            <person name="Hagmann J."/>
            <person name="Chen-Min-Tao R."/>
            <person name="Iglesias-Fernandez R."/>
            <person name="Schuster S.C."/>
            <person name="Alonso-Blanco C."/>
            <person name="Roudier F."/>
            <person name="Carbonero P."/>
            <person name="Paz-Ares J."/>
            <person name="Davis S.J."/>
            <person name="Pecinka A."/>
            <person name="Quesneville H."/>
            <person name="Colot V."/>
            <person name="Lysak M.A."/>
            <person name="Weigel D."/>
            <person name="Coupland G."/>
            <person name="Schneeberger K."/>
        </authorList>
    </citation>
    <scope>NUCLEOTIDE SEQUENCE [LARGE SCALE GENOMIC DNA]</scope>
    <source>
        <strain evidence="3">cv. Pajares</strain>
    </source>
</reference>
<name>A0A087G855_ARAAL</name>
<protein>
    <submittedName>
        <fullName evidence="2">Uncharacterized protein</fullName>
    </submittedName>
</protein>
<accession>A0A087G855</accession>
<evidence type="ECO:0000313" key="2">
    <source>
        <dbReference type="EMBL" id="KFK26057.1"/>
    </source>
</evidence>
<dbReference type="EMBL" id="CM002876">
    <property type="protein sequence ID" value="KFK26057.1"/>
    <property type="molecule type" value="Genomic_DNA"/>
</dbReference>
<evidence type="ECO:0000313" key="3">
    <source>
        <dbReference type="Proteomes" id="UP000029120"/>
    </source>
</evidence>
<keyword evidence="3" id="KW-1185">Reference proteome</keyword>
<organism evidence="2 3">
    <name type="scientific">Arabis alpina</name>
    <name type="common">Alpine rock-cress</name>
    <dbReference type="NCBI Taxonomy" id="50452"/>
    <lineage>
        <taxon>Eukaryota</taxon>
        <taxon>Viridiplantae</taxon>
        <taxon>Streptophyta</taxon>
        <taxon>Embryophyta</taxon>
        <taxon>Tracheophyta</taxon>
        <taxon>Spermatophyta</taxon>
        <taxon>Magnoliopsida</taxon>
        <taxon>eudicotyledons</taxon>
        <taxon>Gunneridae</taxon>
        <taxon>Pentapetalae</taxon>
        <taxon>rosids</taxon>
        <taxon>malvids</taxon>
        <taxon>Brassicales</taxon>
        <taxon>Brassicaceae</taxon>
        <taxon>Arabideae</taxon>
        <taxon>Arabis</taxon>
    </lineage>
</organism>
<gene>
    <name evidence="2" type="ordered locus">AALP_Aa8g197500</name>
</gene>
<dbReference type="Gramene" id="KFK26057">
    <property type="protein sequence ID" value="KFK26057"/>
    <property type="gene ID" value="AALP_AA8G197500"/>
</dbReference>